<dbReference type="EMBL" id="ASSJ01000075">
    <property type="protein sequence ID" value="ERN40579.1"/>
    <property type="molecule type" value="Genomic_DNA"/>
</dbReference>
<proteinExistence type="predicted"/>
<organism evidence="1 2">
    <name type="scientific">Rubidibacter lacunae KORDI 51-2</name>
    <dbReference type="NCBI Taxonomy" id="582515"/>
    <lineage>
        <taxon>Bacteria</taxon>
        <taxon>Bacillati</taxon>
        <taxon>Cyanobacteriota</taxon>
        <taxon>Cyanophyceae</taxon>
        <taxon>Oscillatoriophycideae</taxon>
        <taxon>Chroococcales</taxon>
        <taxon>Aphanothecaceae</taxon>
        <taxon>Rubidibacter</taxon>
    </lineage>
</organism>
<dbReference type="eggNOG" id="COG2319">
    <property type="taxonomic scope" value="Bacteria"/>
</dbReference>
<dbReference type="InParanoid" id="U5DJ16"/>
<name>U5DJ16_9CHRO</name>
<gene>
    <name evidence="1" type="ORF">KR51_00029060</name>
</gene>
<keyword evidence="2" id="KW-1185">Reference proteome</keyword>
<dbReference type="InterPro" id="IPR028994">
    <property type="entry name" value="Integrin_alpha_N"/>
</dbReference>
<protein>
    <recommendedName>
        <fullName evidence="3">VCBS repeat-containing protein</fullName>
    </recommendedName>
</protein>
<dbReference type="RefSeq" id="WP_022608474.1">
    <property type="nucleotide sequence ID" value="NZ_ASSJ01000075.1"/>
</dbReference>
<comment type="caution">
    <text evidence="1">The sequence shown here is derived from an EMBL/GenBank/DDBJ whole genome shotgun (WGS) entry which is preliminary data.</text>
</comment>
<dbReference type="STRING" id="582515.KR51_00029060"/>
<reference evidence="1 2" key="1">
    <citation type="submission" date="2013-05" db="EMBL/GenBank/DDBJ databases">
        <title>Draft genome sequence of Rubidibacter lacunae KORDI 51-2.</title>
        <authorList>
            <person name="Choi D.H."/>
            <person name="Noh J.H."/>
            <person name="Kwon K.-K."/>
            <person name="Lee J.-H."/>
            <person name="Ryu J.-Y."/>
        </authorList>
    </citation>
    <scope>NUCLEOTIDE SEQUENCE [LARGE SCALE GENOMIC DNA]</scope>
    <source>
        <strain evidence="1 2">KORDI 51-2</strain>
    </source>
</reference>
<evidence type="ECO:0008006" key="3">
    <source>
        <dbReference type="Google" id="ProtNLM"/>
    </source>
</evidence>
<dbReference type="Proteomes" id="UP000016960">
    <property type="component" value="Unassembled WGS sequence"/>
</dbReference>
<accession>U5DJ16</accession>
<evidence type="ECO:0000313" key="2">
    <source>
        <dbReference type="Proteomes" id="UP000016960"/>
    </source>
</evidence>
<evidence type="ECO:0000313" key="1">
    <source>
        <dbReference type="EMBL" id="ERN40579.1"/>
    </source>
</evidence>
<dbReference type="AlphaFoldDB" id="U5DJ16"/>
<dbReference type="SUPFAM" id="SSF69318">
    <property type="entry name" value="Integrin alpha N-terminal domain"/>
    <property type="match status" value="1"/>
</dbReference>
<sequence>MMQSKPQTLNRLGYALAMAIVLDCFALSDYSAAAERITVIRDGLRVELSYRDADTETLDLRLRVLRDGIVLLDADVPRGSLVHRPLANFIEGGLPVRDLNGDGEPEIVVDLYTGGAHCCTYSQIYSYNNAQSEYIALVHDWGSVGYNLRDLDGDGIAEFDSADDRFAYRFASFAGSSFPLQIWQLRAGAMVDVTRKFPAAIYSSAAQNWERYSSARSGGGEVKGALAAYLADKHSLNEGADGWQQVRAAYQKGDRAEFFAELNDFLRETGYTP</sequence>